<accession>A0A914EDJ6</accession>
<evidence type="ECO:0000256" key="1">
    <source>
        <dbReference type="SAM" id="MobiDB-lite"/>
    </source>
</evidence>
<proteinExistence type="predicted"/>
<evidence type="ECO:0000313" key="3">
    <source>
        <dbReference type="WBParaSite" id="ACRNAN_scaffold731.g17727.t1"/>
    </source>
</evidence>
<dbReference type="Proteomes" id="UP000887540">
    <property type="component" value="Unplaced"/>
</dbReference>
<feature type="compositionally biased region" description="Acidic residues" evidence="1">
    <location>
        <begin position="51"/>
        <end position="64"/>
    </location>
</feature>
<feature type="region of interest" description="Disordered" evidence="1">
    <location>
        <begin position="36"/>
        <end position="77"/>
    </location>
</feature>
<reference evidence="3" key="1">
    <citation type="submission" date="2022-11" db="UniProtKB">
        <authorList>
            <consortium name="WormBaseParasite"/>
        </authorList>
    </citation>
    <scope>IDENTIFICATION</scope>
</reference>
<evidence type="ECO:0000313" key="2">
    <source>
        <dbReference type="Proteomes" id="UP000887540"/>
    </source>
</evidence>
<dbReference type="AlphaFoldDB" id="A0A914EDJ6"/>
<name>A0A914EDJ6_9BILA</name>
<organism evidence="2 3">
    <name type="scientific">Acrobeloides nanus</name>
    <dbReference type="NCBI Taxonomy" id="290746"/>
    <lineage>
        <taxon>Eukaryota</taxon>
        <taxon>Metazoa</taxon>
        <taxon>Ecdysozoa</taxon>
        <taxon>Nematoda</taxon>
        <taxon>Chromadorea</taxon>
        <taxon>Rhabditida</taxon>
        <taxon>Tylenchina</taxon>
        <taxon>Cephalobomorpha</taxon>
        <taxon>Cephaloboidea</taxon>
        <taxon>Cephalobidae</taxon>
        <taxon>Acrobeloides</taxon>
    </lineage>
</organism>
<sequence>MYPDYITPNYVNGKYILPQLSSSDIEAVQKIYGQRYSYTNGDDNDGNTNGNDDDGESNNNEDDIYNGFLSSDYDPPPNECPGGRYYCPDDMACKNKDEDGRYQQCYKQWTNCRDGGWCPGVAQCFDSDNDGVTDKCTNVK</sequence>
<keyword evidence="2" id="KW-1185">Reference proteome</keyword>
<dbReference type="WBParaSite" id="ACRNAN_scaffold731.g17727.t1">
    <property type="protein sequence ID" value="ACRNAN_scaffold731.g17727.t1"/>
    <property type="gene ID" value="ACRNAN_scaffold731.g17727"/>
</dbReference>
<feature type="compositionally biased region" description="Low complexity" evidence="1">
    <location>
        <begin position="36"/>
        <end position="50"/>
    </location>
</feature>
<protein>
    <submittedName>
        <fullName evidence="3">Uncharacterized protein</fullName>
    </submittedName>
</protein>